<reference evidence="2 3" key="1">
    <citation type="submission" date="2016-01" db="EMBL/GenBank/DDBJ databases">
        <title>Whole genome sequence and analysis of Micromonospora rosaria DSM 803, which can produce antibacterial substance rosamicin.</title>
        <authorList>
            <person name="Yang H."/>
            <person name="He X."/>
            <person name="Zhu D."/>
        </authorList>
    </citation>
    <scope>NUCLEOTIDE SEQUENCE [LARGE SCALE GENOMIC DNA]</scope>
    <source>
        <strain evidence="2 3">DSM 803</strain>
    </source>
</reference>
<feature type="domain" description="Non-reducing end beta-L-arabinofuranosidase-like GH127 catalytic" evidence="1">
    <location>
        <begin position="103"/>
        <end position="216"/>
    </location>
</feature>
<protein>
    <recommendedName>
        <fullName evidence="1">Non-reducing end beta-L-arabinofuranosidase-like GH127 catalytic domain-containing protein</fullName>
    </recommendedName>
</protein>
<gene>
    <name evidence="2" type="ORF">AWW66_04830</name>
</gene>
<dbReference type="InterPro" id="IPR012878">
    <property type="entry name" value="Beta-AFase-like_GH127_cat"/>
</dbReference>
<keyword evidence="3" id="KW-1185">Reference proteome</keyword>
<dbReference type="EMBL" id="LRQV01000009">
    <property type="protein sequence ID" value="KXK63111.1"/>
    <property type="molecule type" value="Genomic_DNA"/>
</dbReference>
<evidence type="ECO:0000313" key="2">
    <source>
        <dbReference type="EMBL" id="KXK63111.1"/>
    </source>
</evidence>
<proteinExistence type="predicted"/>
<dbReference type="SUPFAM" id="SSF48208">
    <property type="entry name" value="Six-hairpin glycosidases"/>
    <property type="match status" value="1"/>
</dbReference>
<dbReference type="Pfam" id="PF07944">
    <property type="entry name" value="Beta-AFase-like_GH127_cat"/>
    <property type="match status" value="1"/>
</dbReference>
<evidence type="ECO:0000259" key="1">
    <source>
        <dbReference type="Pfam" id="PF07944"/>
    </source>
</evidence>
<dbReference type="AlphaFoldDB" id="A0A136PXB6"/>
<dbReference type="InterPro" id="IPR008928">
    <property type="entry name" value="6-hairpin_glycosidase_sf"/>
</dbReference>
<dbReference type="Gene3D" id="1.50.10.10">
    <property type="match status" value="1"/>
</dbReference>
<dbReference type="OrthoDB" id="9758578at2"/>
<dbReference type="InterPro" id="IPR012341">
    <property type="entry name" value="6hp_glycosidase-like_sf"/>
</dbReference>
<dbReference type="Proteomes" id="UP000070620">
    <property type="component" value="Unassembled WGS sequence"/>
</dbReference>
<name>A0A136PXB6_9ACTN</name>
<sequence length="373" mass="40071">MSHERAPLAYRDVLDDALTWVCAAHDATGRRGVSAGYDLRTGWQPTYPETSGYLIPTLLRGAAALDRPELADRAAEIGEWLLDLQRPDGSFPGGTGVDGPPVVFDTGQILLGLLALWRATGEQPLLDTAVGAGDWLLAAQQPTGAWLSHFDTPNTYSSRVTWALAELWRATGEPAYLAGVRRSLDWLLDQVRPDGWIDAMAFSADHTAWTHTIGYALRGLLRCADLVATELPEPARRAADAAVACAVRLAALRTDLHPLLPGEIGPGFTPLVDYACLTGDAQLVTIWLDVARRTGDETLRERSGAVLDRLAQLQVHQPLEPATVGALAGSWPLSGGFEPLAFPNWAAKFLADAVLEHAADVRLRRAATTPGGT</sequence>
<dbReference type="CDD" id="cd00688">
    <property type="entry name" value="ISOPREN_C2_like"/>
    <property type="match status" value="1"/>
</dbReference>
<evidence type="ECO:0000313" key="3">
    <source>
        <dbReference type="Proteomes" id="UP000070620"/>
    </source>
</evidence>
<comment type="caution">
    <text evidence="2">The sequence shown here is derived from an EMBL/GenBank/DDBJ whole genome shotgun (WGS) entry which is preliminary data.</text>
</comment>
<organism evidence="2 3">
    <name type="scientific">Micromonospora rosaria</name>
    <dbReference type="NCBI Taxonomy" id="47874"/>
    <lineage>
        <taxon>Bacteria</taxon>
        <taxon>Bacillati</taxon>
        <taxon>Actinomycetota</taxon>
        <taxon>Actinomycetes</taxon>
        <taxon>Micromonosporales</taxon>
        <taxon>Micromonosporaceae</taxon>
        <taxon>Micromonospora</taxon>
    </lineage>
</organism>
<dbReference type="Gene3D" id="1.50.10.20">
    <property type="match status" value="1"/>
</dbReference>
<dbReference type="RefSeq" id="WP_067360292.1">
    <property type="nucleotide sequence ID" value="NZ_JBIUBN010000001.1"/>
</dbReference>
<accession>A0A136PXB6</accession>
<dbReference type="GO" id="GO:0005975">
    <property type="term" value="P:carbohydrate metabolic process"/>
    <property type="evidence" value="ECO:0007669"/>
    <property type="project" value="InterPro"/>
</dbReference>